<proteinExistence type="predicted"/>
<evidence type="ECO:0000313" key="3">
    <source>
        <dbReference type="Proteomes" id="UP001595947"/>
    </source>
</evidence>
<evidence type="ECO:0008006" key="4">
    <source>
        <dbReference type="Google" id="ProtNLM"/>
    </source>
</evidence>
<name>A0ABV9YHA7_9PSEU</name>
<reference evidence="3" key="1">
    <citation type="journal article" date="2019" name="Int. J. Syst. Evol. Microbiol.">
        <title>The Global Catalogue of Microorganisms (GCM) 10K type strain sequencing project: providing services to taxonomists for standard genome sequencing and annotation.</title>
        <authorList>
            <consortium name="The Broad Institute Genomics Platform"/>
            <consortium name="The Broad Institute Genome Sequencing Center for Infectious Disease"/>
            <person name="Wu L."/>
            <person name="Ma J."/>
        </authorList>
    </citation>
    <scope>NUCLEOTIDE SEQUENCE [LARGE SCALE GENOMIC DNA]</scope>
    <source>
        <strain evidence="3">CGMCC 4.7093</strain>
    </source>
</reference>
<comment type="caution">
    <text evidence="2">The sequence shown here is derived from an EMBL/GenBank/DDBJ whole genome shotgun (WGS) entry which is preliminary data.</text>
</comment>
<dbReference type="RefSeq" id="WP_378034604.1">
    <property type="nucleotide sequence ID" value="NZ_JBHSIV010000003.1"/>
</dbReference>
<evidence type="ECO:0000313" key="2">
    <source>
        <dbReference type="EMBL" id="MFC5061251.1"/>
    </source>
</evidence>
<keyword evidence="3" id="KW-1185">Reference proteome</keyword>
<dbReference type="Proteomes" id="UP001595947">
    <property type="component" value="Unassembled WGS sequence"/>
</dbReference>
<evidence type="ECO:0000256" key="1">
    <source>
        <dbReference type="SAM" id="MobiDB-lite"/>
    </source>
</evidence>
<dbReference type="EMBL" id="JBHSIV010000003">
    <property type="protein sequence ID" value="MFC5061251.1"/>
    <property type="molecule type" value="Genomic_DNA"/>
</dbReference>
<gene>
    <name evidence="2" type="ORF">ACFPBZ_03460</name>
</gene>
<feature type="region of interest" description="Disordered" evidence="1">
    <location>
        <begin position="145"/>
        <end position="189"/>
    </location>
</feature>
<organism evidence="2 3">
    <name type="scientific">Actinomycetospora atypica</name>
    <dbReference type="NCBI Taxonomy" id="1290095"/>
    <lineage>
        <taxon>Bacteria</taxon>
        <taxon>Bacillati</taxon>
        <taxon>Actinomycetota</taxon>
        <taxon>Actinomycetes</taxon>
        <taxon>Pseudonocardiales</taxon>
        <taxon>Pseudonocardiaceae</taxon>
        <taxon>Actinomycetospora</taxon>
    </lineage>
</organism>
<protein>
    <recommendedName>
        <fullName evidence="4">DUF5709 domain-containing protein</fullName>
    </recommendedName>
</protein>
<feature type="region of interest" description="Disordered" evidence="1">
    <location>
        <begin position="1"/>
        <end position="125"/>
    </location>
</feature>
<accession>A0ABV9YHA7</accession>
<sequence length="189" mass="19534">MSEQFAEQADVVVDNDTSALDAEPSVILDEDRLGADPLEDGMDTAEGYSRDVRLGGTAEYEQTDTLDERLPQEEPDVGGTEEPGRPIAATPAMELDESVDDPEHAVDGVGDFGTTGAPVDDPLDPEGAVEAELLTEAGGEVELGLSSAEGANEETGLPADSAIGEVAGVEPGSPTEGAEQQALHVEQES</sequence>